<dbReference type="RefSeq" id="XP_066069567.1">
    <property type="nucleotide sequence ID" value="XM_066213470.1"/>
</dbReference>
<reference evidence="2" key="1">
    <citation type="submission" date="2016-06" db="EMBL/GenBank/DDBJ databases">
        <authorList>
            <person name="Cuomo C."/>
            <person name="Litvintseva A."/>
            <person name="Heitman J."/>
            <person name="Chen Y."/>
            <person name="Sun S."/>
            <person name="Springer D."/>
            <person name="Dromer F."/>
            <person name="Young S."/>
            <person name="Zeng Q."/>
            <person name="Chapman S."/>
            <person name="Gujja S."/>
            <person name="Saif S."/>
            <person name="Birren B."/>
        </authorList>
    </citation>
    <scope>NUCLEOTIDE SEQUENCE</scope>
    <source>
        <strain evidence="2">CBS 7841</strain>
    </source>
</reference>
<evidence type="ECO:0000256" key="1">
    <source>
        <dbReference type="SAM" id="MobiDB-lite"/>
    </source>
</evidence>
<name>A0AAJ8JUV3_9TREE</name>
<dbReference type="EMBL" id="CP143787">
    <property type="protein sequence ID" value="WVN88867.1"/>
    <property type="molecule type" value="Genomic_DNA"/>
</dbReference>
<organism evidence="2 3">
    <name type="scientific">Cryptococcus depauperatus CBS 7841</name>
    <dbReference type="NCBI Taxonomy" id="1295531"/>
    <lineage>
        <taxon>Eukaryota</taxon>
        <taxon>Fungi</taxon>
        <taxon>Dikarya</taxon>
        <taxon>Basidiomycota</taxon>
        <taxon>Agaricomycotina</taxon>
        <taxon>Tremellomycetes</taxon>
        <taxon>Tremellales</taxon>
        <taxon>Cryptococcaceae</taxon>
        <taxon>Cryptococcus</taxon>
    </lineage>
</organism>
<evidence type="ECO:0000313" key="2">
    <source>
        <dbReference type="EMBL" id="WVN88867.1"/>
    </source>
</evidence>
<gene>
    <name evidence="2" type="ORF">L203_104082</name>
</gene>
<feature type="region of interest" description="Disordered" evidence="1">
    <location>
        <begin position="745"/>
        <end position="773"/>
    </location>
</feature>
<feature type="compositionally biased region" description="Low complexity" evidence="1">
    <location>
        <begin position="745"/>
        <end position="764"/>
    </location>
</feature>
<dbReference type="GeneID" id="91088292"/>
<dbReference type="Proteomes" id="UP000094043">
    <property type="component" value="Chromosome 4"/>
</dbReference>
<reference evidence="2" key="2">
    <citation type="journal article" date="2022" name="Elife">
        <title>Obligate sexual reproduction of a homothallic fungus closely related to the Cryptococcus pathogenic species complex.</title>
        <authorList>
            <person name="Passer A.R."/>
            <person name="Clancey S.A."/>
            <person name="Shea T."/>
            <person name="David-Palma M."/>
            <person name="Averette A.F."/>
            <person name="Boekhout T."/>
            <person name="Porcel B.M."/>
            <person name="Nowrousian M."/>
            <person name="Cuomo C.A."/>
            <person name="Sun S."/>
            <person name="Heitman J."/>
            <person name="Coelho M.A."/>
        </authorList>
    </citation>
    <scope>NUCLEOTIDE SEQUENCE</scope>
    <source>
        <strain evidence="2">CBS 7841</strain>
    </source>
</reference>
<reference evidence="2" key="3">
    <citation type="submission" date="2024-01" db="EMBL/GenBank/DDBJ databases">
        <authorList>
            <person name="Coelho M.A."/>
            <person name="David-Palma M."/>
            <person name="Shea T."/>
            <person name="Sun S."/>
            <person name="Cuomo C.A."/>
            <person name="Heitman J."/>
        </authorList>
    </citation>
    <scope>NUCLEOTIDE SEQUENCE</scope>
    <source>
        <strain evidence="2">CBS 7841</strain>
    </source>
</reference>
<proteinExistence type="predicted"/>
<dbReference type="AlphaFoldDB" id="A0AAJ8JUV3"/>
<protein>
    <submittedName>
        <fullName evidence="2">Uncharacterized protein</fullName>
    </submittedName>
</protein>
<evidence type="ECO:0000313" key="3">
    <source>
        <dbReference type="Proteomes" id="UP000094043"/>
    </source>
</evidence>
<keyword evidence="3" id="KW-1185">Reference proteome</keyword>
<dbReference type="KEGG" id="cdep:91088292"/>
<accession>A0AAJ8JUV3</accession>
<sequence length="801" mass="87689">MGHGLSKASGNDNICLEHSPCTHIYPFPETESLFLIERRSGSYQDIRIISRHESLHMPSSFHNLGDSLSQGHAMSCRASSSALATQPTNATTTRFTVRKRHSALRPLRFVGRHLGMALISKSSHFTPFPAGRNAEPVEDPFRSSLSVEVVLNEQGIPIDVNGLQGPRRRFGEAYKALDDDICDNSSKYDNVEIEVATSEIRTTLVEPSIAASSAEVEVTIPVLITSSDMEATSSPTQDSSLICGNVATVVDALHAENKANVVWKACIDPETKSIPTSTIIETPTKSAAPSPLSTAETFHVTTNTLSGSSILDIECLVEFHQEVVPSVLDGTEAVTLHNTENLNNDVLDTTLSTRDCINSYEIPTVSCIETADINKNDLPINHITHQLSIKEKQAQEPFPNLVKAVTRVMIASENESSQTQVDLTVKDQTNILSAVEDIPLKPATPTRIRKIYNAVNSISSPEEAIAEPSPCSPSFAAQDITIVETATALSKDTEAVSHSSPKSYDATPTLAKNGILSIPCIKSCFSSSHCNHSLESISVTTHLNAVPTPKPEVFNIDEFSENSLASYLTASVTPNKGVKVTIVSDKTDISINEEWSTDDSIVFNLNMESVELSSPLSGVDPVLSPHILKPISLYSPTNTISEHIIEAASSPKKSSRLSFFPKEVDSSTPIMEQHHNTFGIPSYWARRENVHARKYLVEDDPFICRDSYHDREPIVQPQRVKKHQHKKTPVLPHPRLFPLQALSSSPSALKANHQSSQAYQSHQSGRTTKNYGSRIPLTVLHDIDFNSMNTKNSTMLTRENI</sequence>